<accession>A0A4Q7NYD1</accession>
<dbReference type="InterPro" id="IPR029044">
    <property type="entry name" value="Nucleotide-diphossugar_trans"/>
</dbReference>
<reference evidence="2 3" key="1">
    <citation type="submission" date="2019-02" db="EMBL/GenBank/DDBJ databases">
        <title>Genomic Encyclopedia of Type Strains, Phase IV (KMG-IV): sequencing the most valuable type-strain genomes for metagenomic binning, comparative biology and taxonomic classification.</title>
        <authorList>
            <person name="Goeker M."/>
        </authorList>
    </citation>
    <scope>NUCLEOTIDE SEQUENCE [LARGE SCALE GENOMIC DNA]</scope>
    <source>
        <strain evidence="2 3">DSM 45622</strain>
    </source>
</reference>
<dbReference type="OrthoDB" id="153025at2"/>
<comment type="caution">
    <text evidence="2">The sequence shown here is derived from an EMBL/GenBank/DDBJ whole genome shotgun (WGS) entry which is preliminary data.</text>
</comment>
<evidence type="ECO:0000259" key="1">
    <source>
        <dbReference type="Pfam" id="PF00535"/>
    </source>
</evidence>
<dbReference type="RefSeq" id="WP_130491480.1">
    <property type="nucleotide sequence ID" value="NZ_SGXD01000001.1"/>
</dbReference>
<evidence type="ECO:0000313" key="2">
    <source>
        <dbReference type="EMBL" id="RZS91402.1"/>
    </source>
</evidence>
<protein>
    <submittedName>
        <fullName evidence="2">Glycosyl transferase family 2</fullName>
    </submittedName>
</protein>
<dbReference type="InterPro" id="IPR001173">
    <property type="entry name" value="Glyco_trans_2-like"/>
</dbReference>
<dbReference type="Pfam" id="PF00535">
    <property type="entry name" value="Glycos_transf_2"/>
    <property type="match status" value="1"/>
</dbReference>
<organism evidence="2 3">
    <name type="scientific">Motilibacter rhizosphaerae</name>
    <dbReference type="NCBI Taxonomy" id="598652"/>
    <lineage>
        <taxon>Bacteria</taxon>
        <taxon>Bacillati</taxon>
        <taxon>Actinomycetota</taxon>
        <taxon>Actinomycetes</taxon>
        <taxon>Motilibacterales</taxon>
        <taxon>Motilibacteraceae</taxon>
        <taxon>Motilibacter</taxon>
    </lineage>
</organism>
<dbReference type="EMBL" id="SGXD01000001">
    <property type="protein sequence ID" value="RZS91402.1"/>
    <property type="molecule type" value="Genomic_DNA"/>
</dbReference>
<evidence type="ECO:0000313" key="3">
    <source>
        <dbReference type="Proteomes" id="UP000293638"/>
    </source>
</evidence>
<dbReference type="Proteomes" id="UP000293638">
    <property type="component" value="Unassembled WGS sequence"/>
</dbReference>
<dbReference type="CDD" id="cd02511">
    <property type="entry name" value="Beta4Glucosyltransferase"/>
    <property type="match status" value="1"/>
</dbReference>
<keyword evidence="2" id="KW-0808">Transferase</keyword>
<dbReference type="GO" id="GO:0016740">
    <property type="term" value="F:transferase activity"/>
    <property type="evidence" value="ECO:0007669"/>
    <property type="project" value="UniProtKB-KW"/>
</dbReference>
<dbReference type="AlphaFoldDB" id="A0A4Q7NYD1"/>
<proteinExistence type="predicted"/>
<name>A0A4Q7NYD1_9ACTN</name>
<sequence length="717" mass="76471">MRRSPASVVVVAAPGPEGRARADFLVRGLRPSLGVRDEVVLVADGTPAGDALAAVGGGSLAARRDTGVRLATRDVVVLVCADSVAPKHAIDPLVAALDSGAIAAGPVHDLGTGRQGLTPPLPALASAQELREWTARWHDEHRGGRLGVEDLGEGVLAARRAHLQAVGCREGVVQRLLAAEGAGALGPAVVVQDSVWHHRGAPGCALPPSPQPLLSIVMIVKDEEKALPSSLASLAGLGDEVVVYDTGSSDGTVEIARAMGARVVQGYWDDHFGDARNRGLAHARGRWFLQVDADEQFTGDAASLRAQLEVATDPTFMVDVESQTESGFGTTYCTPLRRIGLREDCWFLGRLHEQIALRAGGVPPSSVLRDGRLLHSGYLASTAADKDKRTRNLRLAELATADEAGDLPRGVVLCNLARSQRFAGDNEGVLATAAEAWEAEHTSVSRRDLCATAATAAAVLERYAEAELWCDRLEEQGVPLRAAETRAVVLLAQERWLECLEAVRRIPDSGWDRGDVREIKRSGSIVVELKALVSLGRYDEAVDRLLRVVRAGELNVCLPDVLELFHSAPARLREYATDLPEELLLPTLAEVRTVPVDRADTFLDALYTAGRRQAAVVAAAAPVAPHLPLPRAVEWSLRLRAAGDPGSCPLVRIARAPERSPRDRVLAAALVMESFADETVLPQFLEAAELVPDAQADAVGKELRLLAPLTAARLLAV</sequence>
<gene>
    <name evidence="2" type="ORF">EV189_0643</name>
</gene>
<dbReference type="Gene3D" id="3.90.550.10">
    <property type="entry name" value="Spore Coat Polysaccharide Biosynthesis Protein SpsA, Chain A"/>
    <property type="match status" value="1"/>
</dbReference>
<keyword evidence="3" id="KW-1185">Reference proteome</keyword>
<dbReference type="PANTHER" id="PTHR43630">
    <property type="entry name" value="POLY-BETA-1,6-N-ACETYL-D-GLUCOSAMINE SYNTHASE"/>
    <property type="match status" value="1"/>
</dbReference>
<feature type="domain" description="Glycosyltransferase 2-like" evidence="1">
    <location>
        <begin position="215"/>
        <end position="313"/>
    </location>
</feature>
<dbReference type="PANTHER" id="PTHR43630:SF2">
    <property type="entry name" value="GLYCOSYLTRANSFERASE"/>
    <property type="match status" value="1"/>
</dbReference>
<dbReference type="SUPFAM" id="SSF53448">
    <property type="entry name" value="Nucleotide-diphospho-sugar transferases"/>
    <property type="match status" value="1"/>
</dbReference>